<keyword evidence="4 5" id="KW-0472">Membrane</keyword>
<name>A0ABT0MDH5_9BACL</name>
<feature type="transmembrane region" description="Helical" evidence="5">
    <location>
        <begin position="21"/>
        <end position="41"/>
    </location>
</feature>
<gene>
    <name evidence="7" type="ORF">M3N64_11985</name>
</gene>
<dbReference type="InterPro" id="IPR013525">
    <property type="entry name" value="ABC2_TM"/>
</dbReference>
<proteinExistence type="predicted"/>
<evidence type="ECO:0000256" key="5">
    <source>
        <dbReference type="SAM" id="Phobius"/>
    </source>
</evidence>
<sequence length="414" mass="46327">MNKFILLFSQSYTNKLKTKSFLLTTLLLLVGLLCLFMWPTISNWFSSEGKQLKIAISDQTHSRTAAYFHSTNQIRFTSSALPYNQEEQRVLKGKEDGLLILSRKQDGSLKAELRTQKPLELTNQKNIEEQVRTANRLFTIEQLNLNSEQVQKIMNQEIDLQQTVLSKNDASGKSSAQKATATIVSYAVALIIYLFVLSYLSIISSEIAAEKDSRIMEIIISSTSPIVHLLSRVFGTLFLAMTQFAILIGSALIMARSFHNGKYWTQISDLMGGLTPGYTVYAILFFLLACLLYTLVGAVLGSLVNKVQDVGQAMMPVTMMLMIGFFIAISGMSNPDTLLIKIFSYVPFTASMIMPMRIGATDMALWQAFLSLMLLFITIIGLFVFSLRFYRGSVLTYASGSFIKKIKQAIQLSK</sequence>
<dbReference type="RefSeq" id="WP_249102576.1">
    <property type="nucleotide sequence ID" value="NZ_JAMAST010000018.1"/>
</dbReference>
<feature type="transmembrane region" description="Helical" evidence="5">
    <location>
        <begin position="313"/>
        <end position="331"/>
    </location>
</feature>
<evidence type="ECO:0000313" key="7">
    <source>
        <dbReference type="EMBL" id="MCL1632638.1"/>
    </source>
</evidence>
<feature type="domain" description="ABC-2 type transporter transmembrane" evidence="6">
    <location>
        <begin position="19"/>
        <end position="387"/>
    </location>
</feature>
<evidence type="ECO:0000256" key="4">
    <source>
        <dbReference type="ARBA" id="ARBA00023136"/>
    </source>
</evidence>
<reference evidence="7 8" key="1">
    <citation type="submission" date="2022-05" db="EMBL/GenBank/DDBJ databases">
        <title>Sporolactobacillus sp nov CPB3-1, isolated from tree bark (Mangifera indica L.).</title>
        <authorList>
            <person name="Phuengjayaem S."/>
            <person name="Tanasupawat S."/>
        </authorList>
    </citation>
    <scope>NUCLEOTIDE SEQUENCE [LARGE SCALE GENOMIC DNA]</scope>
    <source>
        <strain evidence="7 8">CPB3-1</strain>
    </source>
</reference>
<feature type="transmembrane region" description="Helical" evidence="5">
    <location>
        <begin position="237"/>
        <end position="258"/>
    </location>
</feature>
<protein>
    <submittedName>
        <fullName evidence="7">ABC transporter permease</fullName>
    </submittedName>
</protein>
<evidence type="ECO:0000259" key="6">
    <source>
        <dbReference type="Pfam" id="PF12698"/>
    </source>
</evidence>
<comment type="caution">
    <text evidence="7">The sequence shown here is derived from an EMBL/GenBank/DDBJ whole genome shotgun (WGS) entry which is preliminary data.</text>
</comment>
<evidence type="ECO:0000256" key="3">
    <source>
        <dbReference type="ARBA" id="ARBA00022989"/>
    </source>
</evidence>
<keyword evidence="8" id="KW-1185">Reference proteome</keyword>
<comment type="subcellular location">
    <subcellularLocation>
        <location evidence="1">Membrane</location>
        <topology evidence="1">Multi-pass membrane protein</topology>
    </subcellularLocation>
</comment>
<feature type="transmembrane region" description="Helical" evidence="5">
    <location>
        <begin position="364"/>
        <end position="385"/>
    </location>
</feature>
<feature type="transmembrane region" description="Helical" evidence="5">
    <location>
        <begin position="278"/>
        <end position="301"/>
    </location>
</feature>
<feature type="transmembrane region" description="Helical" evidence="5">
    <location>
        <begin position="183"/>
        <end position="203"/>
    </location>
</feature>
<dbReference type="Pfam" id="PF12698">
    <property type="entry name" value="ABC2_membrane_3"/>
    <property type="match status" value="1"/>
</dbReference>
<dbReference type="Proteomes" id="UP001203004">
    <property type="component" value="Unassembled WGS sequence"/>
</dbReference>
<evidence type="ECO:0000256" key="2">
    <source>
        <dbReference type="ARBA" id="ARBA00022692"/>
    </source>
</evidence>
<accession>A0ABT0MDH5</accession>
<keyword evidence="2 5" id="KW-0812">Transmembrane</keyword>
<evidence type="ECO:0000256" key="1">
    <source>
        <dbReference type="ARBA" id="ARBA00004141"/>
    </source>
</evidence>
<organism evidence="7 8">
    <name type="scientific">Sporolactobacillus mangiferae</name>
    <dbReference type="NCBI Taxonomy" id="2940498"/>
    <lineage>
        <taxon>Bacteria</taxon>
        <taxon>Bacillati</taxon>
        <taxon>Bacillota</taxon>
        <taxon>Bacilli</taxon>
        <taxon>Bacillales</taxon>
        <taxon>Sporolactobacillaceae</taxon>
        <taxon>Sporolactobacillus</taxon>
    </lineage>
</organism>
<keyword evidence="3 5" id="KW-1133">Transmembrane helix</keyword>
<evidence type="ECO:0000313" key="8">
    <source>
        <dbReference type="Proteomes" id="UP001203004"/>
    </source>
</evidence>
<dbReference type="EMBL" id="JAMAST010000018">
    <property type="protein sequence ID" value="MCL1632638.1"/>
    <property type="molecule type" value="Genomic_DNA"/>
</dbReference>